<dbReference type="Proteomes" id="UP000002377">
    <property type="component" value="Chromosome"/>
</dbReference>
<feature type="transmembrane region" description="Helical" evidence="2">
    <location>
        <begin position="6"/>
        <end position="24"/>
    </location>
</feature>
<feature type="transmembrane region" description="Helical" evidence="2">
    <location>
        <begin position="144"/>
        <end position="162"/>
    </location>
</feature>
<feature type="transmembrane region" description="Helical" evidence="2">
    <location>
        <begin position="36"/>
        <end position="54"/>
    </location>
</feature>
<dbReference type="HOGENOM" id="CLU_1165382_0_0_9"/>
<keyword evidence="2" id="KW-0472">Membrane</keyword>
<dbReference type="KEGG" id="tjr:TherJR_1589"/>
<feature type="transmembrane region" description="Helical" evidence="2">
    <location>
        <begin position="119"/>
        <end position="137"/>
    </location>
</feature>
<dbReference type="Pfam" id="PF07758">
    <property type="entry name" value="DUF1614"/>
    <property type="match status" value="1"/>
</dbReference>
<sequence precursor="true">MPRFPIGVLILIVSSVLIYFGLAHRVLDRLRISDKTALAVIGAMIVGSFLNIPIPGAVPTSINVGGGLIPLGLCIYLLVKAGTSREWIRALVASVITGGALYYVFSIATRGAIEGSLGFLNSVYIYPLIAGIIAYIAGRSRRAAFVAATLGVLSLDIINYFYLRTTGTPGRVFIGGAGAFDSIVLAGIVAVLLAELIGETRERLQGGPASEGRPKKLLKSLQNAEYANALGVKPEETGSDEKDDKKEDQHE</sequence>
<keyword evidence="4" id="KW-1185">Reference proteome</keyword>
<protein>
    <recommendedName>
        <fullName evidence="5">DUF1614 domain-containing protein</fullName>
    </recommendedName>
</protein>
<gene>
    <name evidence="3" type="ordered locus">TherJR_1589</name>
</gene>
<dbReference type="RefSeq" id="WP_013120456.1">
    <property type="nucleotide sequence ID" value="NC_014152.1"/>
</dbReference>
<organism evidence="3 4">
    <name type="scientific">Thermincola potens (strain JR)</name>
    <dbReference type="NCBI Taxonomy" id="635013"/>
    <lineage>
        <taxon>Bacteria</taxon>
        <taxon>Bacillati</taxon>
        <taxon>Bacillota</taxon>
        <taxon>Clostridia</taxon>
        <taxon>Eubacteriales</taxon>
        <taxon>Thermincolaceae</taxon>
        <taxon>Thermincola</taxon>
    </lineage>
</organism>
<dbReference type="EMBL" id="CP002028">
    <property type="protein sequence ID" value="ADG82441.1"/>
    <property type="molecule type" value="Genomic_DNA"/>
</dbReference>
<feature type="transmembrane region" description="Helical" evidence="2">
    <location>
        <begin position="91"/>
        <end position="113"/>
    </location>
</feature>
<keyword evidence="2" id="KW-1133">Transmembrane helix</keyword>
<evidence type="ECO:0000313" key="3">
    <source>
        <dbReference type="EMBL" id="ADG82441.1"/>
    </source>
</evidence>
<dbReference type="eggNOG" id="COG4089">
    <property type="taxonomic scope" value="Bacteria"/>
</dbReference>
<feature type="transmembrane region" description="Helical" evidence="2">
    <location>
        <begin position="60"/>
        <end position="79"/>
    </location>
</feature>
<dbReference type="STRING" id="635013.TherJR_1589"/>
<reference evidence="3 4" key="1">
    <citation type="submission" date="2010-05" db="EMBL/GenBank/DDBJ databases">
        <title>Complete sequence of Thermincola sp. JR.</title>
        <authorList>
            <consortium name="US DOE Joint Genome Institute"/>
            <person name="Lucas S."/>
            <person name="Copeland A."/>
            <person name="Lapidus A."/>
            <person name="Cheng J.-F."/>
            <person name="Bruce D."/>
            <person name="Goodwin L."/>
            <person name="Pitluck S."/>
            <person name="Chertkov O."/>
            <person name="Detter J.C."/>
            <person name="Han C."/>
            <person name="Tapia R."/>
            <person name="Land M."/>
            <person name="Hauser L."/>
            <person name="Kyrpides N."/>
            <person name="Mikhailova N."/>
            <person name="Hazen T.C."/>
            <person name="Woyke T."/>
        </authorList>
    </citation>
    <scope>NUCLEOTIDE SEQUENCE [LARGE SCALE GENOMIC DNA]</scope>
    <source>
        <strain evidence="3 4">JR</strain>
    </source>
</reference>
<feature type="region of interest" description="Disordered" evidence="1">
    <location>
        <begin position="227"/>
        <end position="251"/>
    </location>
</feature>
<evidence type="ECO:0008006" key="5">
    <source>
        <dbReference type="Google" id="ProtNLM"/>
    </source>
</evidence>
<dbReference type="InterPro" id="IPR011672">
    <property type="entry name" value="DUF1614"/>
</dbReference>
<dbReference type="AlphaFoldDB" id="D5XFM0"/>
<evidence type="ECO:0000313" key="4">
    <source>
        <dbReference type="Proteomes" id="UP000002377"/>
    </source>
</evidence>
<name>D5XFM0_THEPJ</name>
<evidence type="ECO:0000256" key="1">
    <source>
        <dbReference type="SAM" id="MobiDB-lite"/>
    </source>
</evidence>
<dbReference type="OrthoDB" id="1679952at2"/>
<keyword evidence="2" id="KW-0812">Transmembrane</keyword>
<proteinExistence type="predicted"/>
<feature type="transmembrane region" description="Helical" evidence="2">
    <location>
        <begin position="174"/>
        <end position="194"/>
    </location>
</feature>
<evidence type="ECO:0000256" key="2">
    <source>
        <dbReference type="SAM" id="Phobius"/>
    </source>
</evidence>
<accession>D5XFM0</accession>
<feature type="compositionally biased region" description="Basic and acidic residues" evidence="1">
    <location>
        <begin position="233"/>
        <end position="251"/>
    </location>
</feature>